<dbReference type="Proteomes" id="UP000198327">
    <property type="component" value="Unassembled WGS sequence"/>
</dbReference>
<dbReference type="PANTHER" id="PTHR37042">
    <property type="entry name" value="OUTER MEMBRANE PROTEIN RV1973"/>
    <property type="match status" value="1"/>
</dbReference>
<dbReference type="OrthoDB" id="4578017at2"/>
<protein>
    <submittedName>
        <fullName evidence="5">Mce-associated membrane protein</fullName>
    </submittedName>
</protein>
<keyword evidence="2 4" id="KW-0472">Membrane</keyword>
<accession>A0A239MM06</accession>
<evidence type="ECO:0000313" key="5">
    <source>
        <dbReference type="EMBL" id="SNT43293.1"/>
    </source>
</evidence>
<name>A0A239MM06_9NOCA</name>
<gene>
    <name evidence="5" type="ORF">SAMN05421642_11936</name>
</gene>
<dbReference type="PANTHER" id="PTHR37042:SF4">
    <property type="entry name" value="OUTER MEMBRANE PROTEIN RV1973"/>
    <property type="match status" value="1"/>
</dbReference>
<feature type="region of interest" description="Disordered" evidence="3">
    <location>
        <begin position="1"/>
        <end position="122"/>
    </location>
</feature>
<evidence type="ECO:0000313" key="6">
    <source>
        <dbReference type="Proteomes" id="UP000198327"/>
    </source>
</evidence>
<proteinExistence type="predicted"/>
<keyword evidence="4" id="KW-1133">Transmembrane helix</keyword>
<sequence>MPPQRRKIVPPTTTSKARKKIAGSNRKAAPEGVTPDSATPDTAATPDTVATPDTAATPDTVASSDAAAPGEPTTADVADSTTPEAPRATESDKVDLGKPAPAVAADAPEAAPVSTPVPADRPKWTPVIAVGAVAVVLGAFAVVAAIKPGVNVDNAAWVDSNATSEVTGAATDALTTLYTYSDATIDEDFDKARAVLNPDMLAEFDRVADTTKSAVRQTQTATQADVSDIGVTRLESDNAELLAVLNVSATQAGVAQGNAEGPIVVNMEKIDGKWILSAISDQ</sequence>
<feature type="transmembrane region" description="Helical" evidence="4">
    <location>
        <begin position="127"/>
        <end position="146"/>
    </location>
</feature>
<keyword evidence="4" id="KW-0812">Transmembrane</keyword>
<evidence type="ECO:0000256" key="4">
    <source>
        <dbReference type="SAM" id="Phobius"/>
    </source>
</evidence>
<dbReference type="GO" id="GO:0016020">
    <property type="term" value="C:membrane"/>
    <property type="evidence" value="ECO:0007669"/>
    <property type="project" value="UniProtKB-SubCell"/>
</dbReference>
<evidence type="ECO:0000256" key="1">
    <source>
        <dbReference type="ARBA" id="ARBA00004370"/>
    </source>
</evidence>
<dbReference type="EMBL" id="FZOW01000019">
    <property type="protein sequence ID" value="SNT43293.1"/>
    <property type="molecule type" value="Genomic_DNA"/>
</dbReference>
<evidence type="ECO:0000256" key="2">
    <source>
        <dbReference type="ARBA" id="ARBA00023136"/>
    </source>
</evidence>
<feature type="compositionally biased region" description="Basic and acidic residues" evidence="3">
    <location>
        <begin position="87"/>
        <end position="96"/>
    </location>
</feature>
<evidence type="ECO:0000256" key="3">
    <source>
        <dbReference type="SAM" id="MobiDB-lite"/>
    </source>
</evidence>
<dbReference type="AlphaFoldDB" id="A0A239MM06"/>
<keyword evidence="6" id="KW-1185">Reference proteome</keyword>
<organism evidence="5 6">
    <name type="scientific">Rhodococcoides kyotonense</name>
    <dbReference type="NCBI Taxonomy" id="398843"/>
    <lineage>
        <taxon>Bacteria</taxon>
        <taxon>Bacillati</taxon>
        <taxon>Actinomycetota</taxon>
        <taxon>Actinomycetes</taxon>
        <taxon>Mycobacteriales</taxon>
        <taxon>Nocardiaceae</taxon>
        <taxon>Rhodococcoides</taxon>
    </lineage>
</organism>
<feature type="compositionally biased region" description="Low complexity" evidence="3">
    <location>
        <begin position="99"/>
        <end position="112"/>
    </location>
</feature>
<comment type="subcellular location">
    <subcellularLocation>
        <location evidence="1">Membrane</location>
    </subcellularLocation>
</comment>
<reference evidence="6" key="1">
    <citation type="submission" date="2017-06" db="EMBL/GenBank/DDBJ databases">
        <authorList>
            <person name="Varghese N."/>
            <person name="Submissions S."/>
        </authorList>
    </citation>
    <scope>NUCLEOTIDE SEQUENCE [LARGE SCALE GENOMIC DNA]</scope>
    <source>
        <strain evidence="6">JCM 23211</strain>
    </source>
</reference>
<feature type="compositionally biased region" description="Low complexity" evidence="3">
    <location>
        <begin position="33"/>
        <end position="69"/>
    </location>
</feature>